<dbReference type="PANTHER" id="PTHR47197:SF3">
    <property type="entry name" value="DIHYDRO-HEME D1 DEHYDROGENASE"/>
    <property type="match status" value="1"/>
</dbReference>
<name>A0A939GFW4_9BACT</name>
<comment type="caution">
    <text evidence="1">The sequence shown here is derived from an EMBL/GenBank/DDBJ whole genome shotgun (WGS) entry which is preliminary data.</text>
</comment>
<dbReference type="Proteomes" id="UP000664034">
    <property type="component" value="Unassembled WGS sequence"/>
</dbReference>
<dbReference type="RefSeq" id="WP_207364054.1">
    <property type="nucleotide sequence ID" value="NZ_JAFMYV010000003.1"/>
</dbReference>
<dbReference type="Pfam" id="PF10282">
    <property type="entry name" value="Lactonase"/>
    <property type="match status" value="1"/>
</dbReference>
<reference evidence="1" key="1">
    <citation type="submission" date="2021-03" db="EMBL/GenBank/DDBJ databases">
        <title>Fibrella sp. HMF5335 genome sequencing and assembly.</title>
        <authorList>
            <person name="Kang H."/>
            <person name="Kim H."/>
            <person name="Bae S."/>
            <person name="Joh K."/>
        </authorList>
    </citation>
    <scope>NUCLEOTIDE SEQUENCE</scope>
    <source>
        <strain evidence="1">HMF5335</strain>
    </source>
</reference>
<gene>
    <name evidence="1" type="ORF">J2I47_08070</name>
</gene>
<dbReference type="PROSITE" id="PS51257">
    <property type="entry name" value="PROKAR_LIPOPROTEIN"/>
    <property type="match status" value="1"/>
</dbReference>
<dbReference type="InterPro" id="IPR011045">
    <property type="entry name" value="N2O_reductase_N"/>
</dbReference>
<dbReference type="SUPFAM" id="SSF50974">
    <property type="entry name" value="Nitrous oxide reductase, N-terminal domain"/>
    <property type="match status" value="1"/>
</dbReference>
<dbReference type="InterPro" id="IPR051200">
    <property type="entry name" value="Host-pathogen_enzymatic-act"/>
</dbReference>
<dbReference type="PANTHER" id="PTHR47197">
    <property type="entry name" value="PROTEIN NIRF"/>
    <property type="match status" value="1"/>
</dbReference>
<accession>A0A939GFW4</accession>
<keyword evidence="2" id="KW-1185">Reference proteome</keyword>
<protein>
    <recommendedName>
        <fullName evidence="3">40-residue YVTN family beta-propeller repeat-containing protein</fullName>
    </recommendedName>
</protein>
<evidence type="ECO:0000313" key="2">
    <source>
        <dbReference type="Proteomes" id="UP000664034"/>
    </source>
</evidence>
<dbReference type="AlphaFoldDB" id="A0A939GFW4"/>
<dbReference type="InterPro" id="IPR019405">
    <property type="entry name" value="Lactonase_7-beta_prop"/>
</dbReference>
<proteinExistence type="predicted"/>
<sequence length="483" mass="51225">MRTPLVSLLLLSALTACQDHQLVDVGPPTAGAVAISAQDRVYTADQSSNTVSVIDPSTDKLLGVIRFGSARPNDFSPLYDREANVHGLGISPDNRTLGVVSTLTNSVSFVDLTTNKIKGKVYVGRNPHEGFFTPDGKQFWLTVRGEDYVSVIDVAALQEVRRIPTAKGPGMIVFRPDGLVAFVNHSFTAELDVVDTRTYQVIKRIPTVTPFSPNIAATFDGQQVWFTHKDEGKVSVVNAQTYQTEGVIDTGPGTNHVNFAGAGGGSRYSGSAAGEFAYVTVGGENAVKVYSRSRQLVATIPVGPNPHGVWPSGDGSKLYVGLENGDAVDVIDTKTNTKINQIRSGQAPQALIYAVKAIPEGASGQANLEAFDPTTPINVRLTPAGTPPVPGVGGGVTLRTTGGIDELILALKKLTPLMKYTLYLSDQKGAAVNPEAVVAFETDDKGAVEINAYYQIKLRLAGRYFVVLQGDKNPSGGVVVSTP</sequence>
<dbReference type="Gene3D" id="2.130.10.10">
    <property type="entry name" value="YVTN repeat-like/Quinoprotein amine dehydrogenase"/>
    <property type="match status" value="3"/>
</dbReference>
<evidence type="ECO:0008006" key="3">
    <source>
        <dbReference type="Google" id="ProtNLM"/>
    </source>
</evidence>
<dbReference type="EMBL" id="JAFMYV010000003">
    <property type="protein sequence ID" value="MBO0936494.1"/>
    <property type="molecule type" value="Genomic_DNA"/>
</dbReference>
<dbReference type="InterPro" id="IPR015943">
    <property type="entry name" value="WD40/YVTN_repeat-like_dom_sf"/>
</dbReference>
<evidence type="ECO:0000313" key="1">
    <source>
        <dbReference type="EMBL" id="MBO0936494.1"/>
    </source>
</evidence>
<organism evidence="1 2">
    <name type="scientific">Fibrella rubiginis</name>
    <dbReference type="NCBI Taxonomy" id="2817060"/>
    <lineage>
        <taxon>Bacteria</taxon>
        <taxon>Pseudomonadati</taxon>
        <taxon>Bacteroidota</taxon>
        <taxon>Cytophagia</taxon>
        <taxon>Cytophagales</taxon>
        <taxon>Spirosomataceae</taxon>
        <taxon>Fibrella</taxon>
    </lineage>
</organism>